<name>A0A653BJ94_CALMS</name>
<evidence type="ECO:0000256" key="1">
    <source>
        <dbReference type="SAM" id="MobiDB-lite"/>
    </source>
</evidence>
<organism evidence="2 3">
    <name type="scientific">Callosobruchus maculatus</name>
    <name type="common">Southern cowpea weevil</name>
    <name type="synonym">Pulse bruchid</name>
    <dbReference type="NCBI Taxonomy" id="64391"/>
    <lineage>
        <taxon>Eukaryota</taxon>
        <taxon>Metazoa</taxon>
        <taxon>Ecdysozoa</taxon>
        <taxon>Arthropoda</taxon>
        <taxon>Hexapoda</taxon>
        <taxon>Insecta</taxon>
        <taxon>Pterygota</taxon>
        <taxon>Neoptera</taxon>
        <taxon>Endopterygota</taxon>
        <taxon>Coleoptera</taxon>
        <taxon>Polyphaga</taxon>
        <taxon>Cucujiformia</taxon>
        <taxon>Chrysomeloidea</taxon>
        <taxon>Chrysomelidae</taxon>
        <taxon>Bruchinae</taxon>
        <taxon>Bruchini</taxon>
        <taxon>Callosobruchus</taxon>
    </lineage>
</organism>
<sequence length="70" mass="7817">MPHYIISSSIPPPDYTHIKTCTTTQHLCRPQNISLPDAKINKSPDGHTRKQVSRALDGTTSTKTRIELDC</sequence>
<dbReference type="AlphaFoldDB" id="A0A653BJ94"/>
<dbReference type="Proteomes" id="UP000410492">
    <property type="component" value="Unassembled WGS sequence"/>
</dbReference>
<proteinExistence type="predicted"/>
<accession>A0A653BJ94</accession>
<keyword evidence="3" id="KW-1185">Reference proteome</keyword>
<reference evidence="2 3" key="1">
    <citation type="submission" date="2019-01" db="EMBL/GenBank/DDBJ databases">
        <authorList>
            <person name="Sayadi A."/>
        </authorList>
    </citation>
    <scope>NUCLEOTIDE SEQUENCE [LARGE SCALE GENOMIC DNA]</scope>
</reference>
<evidence type="ECO:0000313" key="3">
    <source>
        <dbReference type="Proteomes" id="UP000410492"/>
    </source>
</evidence>
<dbReference type="EMBL" id="CAACVG010001710">
    <property type="protein sequence ID" value="VEN35554.1"/>
    <property type="molecule type" value="Genomic_DNA"/>
</dbReference>
<feature type="region of interest" description="Disordered" evidence="1">
    <location>
        <begin position="35"/>
        <end position="70"/>
    </location>
</feature>
<evidence type="ECO:0000313" key="2">
    <source>
        <dbReference type="EMBL" id="VEN35554.1"/>
    </source>
</evidence>
<gene>
    <name evidence="2" type="ORF">CALMAC_LOCUS1446</name>
</gene>
<feature type="compositionally biased region" description="Basic and acidic residues" evidence="1">
    <location>
        <begin position="39"/>
        <end position="48"/>
    </location>
</feature>
<protein>
    <submittedName>
        <fullName evidence="2">Uncharacterized protein</fullName>
    </submittedName>
</protein>